<evidence type="ECO:0000313" key="1">
    <source>
        <dbReference type="EMBL" id="JAE24080.1"/>
    </source>
</evidence>
<dbReference type="AlphaFoldDB" id="A0A0A9GG68"/>
<protein>
    <submittedName>
        <fullName evidence="1">Uncharacterized protein</fullName>
    </submittedName>
</protein>
<organism evidence="1">
    <name type="scientific">Arundo donax</name>
    <name type="common">Giant reed</name>
    <name type="synonym">Donax arundinaceus</name>
    <dbReference type="NCBI Taxonomy" id="35708"/>
    <lineage>
        <taxon>Eukaryota</taxon>
        <taxon>Viridiplantae</taxon>
        <taxon>Streptophyta</taxon>
        <taxon>Embryophyta</taxon>
        <taxon>Tracheophyta</taxon>
        <taxon>Spermatophyta</taxon>
        <taxon>Magnoliopsida</taxon>
        <taxon>Liliopsida</taxon>
        <taxon>Poales</taxon>
        <taxon>Poaceae</taxon>
        <taxon>PACMAD clade</taxon>
        <taxon>Arundinoideae</taxon>
        <taxon>Arundineae</taxon>
        <taxon>Arundo</taxon>
    </lineage>
</organism>
<reference evidence="1" key="2">
    <citation type="journal article" date="2015" name="Data Brief">
        <title>Shoot transcriptome of the giant reed, Arundo donax.</title>
        <authorList>
            <person name="Barrero R.A."/>
            <person name="Guerrero F.D."/>
            <person name="Moolhuijzen P."/>
            <person name="Goolsby J.A."/>
            <person name="Tidwell J."/>
            <person name="Bellgard S.E."/>
            <person name="Bellgard M.I."/>
        </authorList>
    </citation>
    <scope>NUCLEOTIDE SEQUENCE</scope>
    <source>
        <tissue evidence="1">Shoot tissue taken approximately 20 cm above the soil surface</tissue>
    </source>
</reference>
<sequence length="45" mass="5239">MKLNILGANTAVLLPLFPVQREEVLDPWWQRKPWCKSPVVILHVC</sequence>
<dbReference type="EMBL" id="GBRH01173816">
    <property type="protein sequence ID" value="JAE24080.1"/>
    <property type="molecule type" value="Transcribed_RNA"/>
</dbReference>
<reference evidence="1" key="1">
    <citation type="submission" date="2014-09" db="EMBL/GenBank/DDBJ databases">
        <authorList>
            <person name="Magalhaes I.L.F."/>
            <person name="Oliveira U."/>
            <person name="Santos F.R."/>
            <person name="Vidigal T.H.D.A."/>
            <person name="Brescovit A.D."/>
            <person name="Santos A.J."/>
        </authorList>
    </citation>
    <scope>NUCLEOTIDE SEQUENCE</scope>
    <source>
        <tissue evidence="1">Shoot tissue taken approximately 20 cm above the soil surface</tissue>
    </source>
</reference>
<proteinExistence type="predicted"/>
<name>A0A0A9GG68_ARUDO</name>
<accession>A0A0A9GG68</accession>